<name>A0A3U2TWY0_SALET</name>
<keyword evidence="1" id="KW-0472">Membrane</keyword>
<feature type="transmembrane region" description="Helical" evidence="1">
    <location>
        <begin position="71"/>
        <end position="99"/>
    </location>
</feature>
<evidence type="ECO:0000256" key="1">
    <source>
        <dbReference type="SAM" id="Phobius"/>
    </source>
</evidence>
<dbReference type="AlphaFoldDB" id="A0A3U2TWY0"/>
<dbReference type="EMBL" id="AAGNOE010000024">
    <property type="protein sequence ID" value="EBQ0045585.1"/>
    <property type="molecule type" value="Genomic_DNA"/>
</dbReference>
<keyword evidence="1" id="KW-0812">Transmembrane</keyword>
<comment type="caution">
    <text evidence="2">The sequence shown here is derived from an EMBL/GenBank/DDBJ whole genome shotgun (WGS) entry which is preliminary data.</text>
</comment>
<proteinExistence type="predicted"/>
<reference evidence="2" key="1">
    <citation type="submission" date="2018-07" db="EMBL/GenBank/DDBJ databases">
        <authorList>
            <consortium name="GenomeTrakr network: Whole genome sequencing for foodborne pathogen traceback"/>
        </authorList>
    </citation>
    <scope>NUCLEOTIDE SEQUENCE</scope>
    <source>
        <strain evidence="2">CFSAN031465</strain>
    </source>
</reference>
<gene>
    <name evidence="2" type="ORF">AXN36_22385</name>
</gene>
<keyword evidence="1" id="KW-1133">Transmembrane helix</keyword>
<organism evidence="2">
    <name type="scientific">Salmonella enterica I</name>
    <dbReference type="NCBI Taxonomy" id="59201"/>
    <lineage>
        <taxon>Bacteria</taxon>
        <taxon>Pseudomonadati</taxon>
        <taxon>Pseudomonadota</taxon>
        <taxon>Gammaproteobacteria</taxon>
        <taxon>Enterobacterales</taxon>
        <taxon>Enterobacteriaceae</taxon>
        <taxon>Salmonella</taxon>
    </lineage>
</organism>
<sequence length="111" mass="13081">MIGNYNNDYDYDDNEYLNDDTIEIPLSCEDYEYREDYLREQEQEQKSVLQKMIEYKNENAFFGHLYEMSGVFGFTVVLLLGFIFTLPILFIAGLIAFFITIKEKRGSKNGI</sequence>
<protein>
    <submittedName>
        <fullName evidence="2">Uncharacterized protein</fullName>
    </submittedName>
</protein>
<evidence type="ECO:0000313" key="2">
    <source>
        <dbReference type="EMBL" id="EBQ0045585.1"/>
    </source>
</evidence>
<accession>A0A3U2TWY0</accession>